<dbReference type="OrthoDB" id="6432178at2759"/>
<keyword evidence="2" id="KW-1185">Reference proteome</keyword>
<evidence type="ECO:0000313" key="2">
    <source>
        <dbReference type="Proteomes" id="UP000887013"/>
    </source>
</evidence>
<accession>A0A8X6UJF9</accession>
<sequence>MKRENVLEYGYQTYQVASQTNFNKLERVQLSSTRIIMGFRSCYPKAIVLFEVDLQPLSLRRQTNSTKYNAKLKNLWSFNKTSKFVQQWTSNQRLKKDNPISVVWKSGFIGF</sequence>
<gene>
    <name evidence="1" type="primary">AVEN_248590_1</name>
    <name evidence="1" type="ORF">NPIL_665621</name>
</gene>
<name>A0A8X6UJF9_NEPPI</name>
<protein>
    <submittedName>
        <fullName evidence="1">RNase H domain-containing protein</fullName>
    </submittedName>
</protein>
<reference evidence="1" key="1">
    <citation type="submission" date="2020-08" db="EMBL/GenBank/DDBJ databases">
        <title>Multicomponent nature underlies the extraordinary mechanical properties of spider dragline silk.</title>
        <authorList>
            <person name="Kono N."/>
            <person name="Nakamura H."/>
            <person name="Mori M."/>
            <person name="Yoshida Y."/>
            <person name="Ohtoshi R."/>
            <person name="Malay A.D."/>
            <person name="Moran D.A.P."/>
            <person name="Tomita M."/>
            <person name="Numata K."/>
            <person name="Arakawa K."/>
        </authorList>
    </citation>
    <scope>NUCLEOTIDE SEQUENCE</scope>
</reference>
<dbReference type="AlphaFoldDB" id="A0A8X6UJF9"/>
<dbReference type="EMBL" id="BMAW01081247">
    <property type="protein sequence ID" value="GFU23526.1"/>
    <property type="molecule type" value="Genomic_DNA"/>
</dbReference>
<comment type="caution">
    <text evidence="1">The sequence shown here is derived from an EMBL/GenBank/DDBJ whole genome shotgun (WGS) entry which is preliminary data.</text>
</comment>
<evidence type="ECO:0000313" key="1">
    <source>
        <dbReference type="EMBL" id="GFU23526.1"/>
    </source>
</evidence>
<proteinExistence type="predicted"/>
<organism evidence="1 2">
    <name type="scientific">Nephila pilipes</name>
    <name type="common">Giant wood spider</name>
    <name type="synonym">Nephila maculata</name>
    <dbReference type="NCBI Taxonomy" id="299642"/>
    <lineage>
        <taxon>Eukaryota</taxon>
        <taxon>Metazoa</taxon>
        <taxon>Ecdysozoa</taxon>
        <taxon>Arthropoda</taxon>
        <taxon>Chelicerata</taxon>
        <taxon>Arachnida</taxon>
        <taxon>Araneae</taxon>
        <taxon>Araneomorphae</taxon>
        <taxon>Entelegynae</taxon>
        <taxon>Araneoidea</taxon>
        <taxon>Nephilidae</taxon>
        <taxon>Nephila</taxon>
    </lineage>
</organism>
<dbReference type="Proteomes" id="UP000887013">
    <property type="component" value="Unassembled WGS sequence"/>
</dbReference>